<dbReference type="SUPFAM" id="SSF63829">
    <property type="entry name" value="Calcium-dependent phosphotriesterase"/>
    <property type="match status" value="1"/>
</dbReference>
<evidence type="ECO:0008006" key="3">
    <source>
        <dbReference type="Google" id="ProtNLM"/>
    </source>
</evidence>
<comment type="caution">
    <text evidence="1">The sequence shown here is derived from an EMBL/GenBank/DDBJ whole genome shotgun (WGS) entry which is preliminary data.</text>
</comment>
<organism evidence="1 2">
    <name type="scientific">Apiospora saccharicola</name>
    <dbReference type="NCBI Taxonomy" id="335842"/>
    <lineage>
        <taxon>Eukaryota</taxon>
        <taxon>Fungi</taxon>
        <taxon>Dikarya</taxon>
        <taxon>Ascomycota</taxon>
        <taxon>Pezizomycotina</taxon>
        <taxon>Sordariomycetes</taxon>
        <taxon>Xylariomycetidae</taxon>
        <taxon>Amphisphaeriales</taxon>
        <taxon>Apiosporaceae</taxon>
        <taxon>Apiospora</taxon>
    </lineage>
</organism>
<protein>
    <recommendedName>
        <fullName evidence="3">Paraoxonase</fullName>
    </recommendedName>
</protein>
<evidence type="ECO:0000313" key="2">
    <source>
        <dbReference type="Proteomes" id="UP001446871"/>
    </source>
</evidence>
<dbReference type="Gene3D" id="2.120.10.30">
    <property type="entry name" value="TolB, C-terminal domain"/>
    <property type="match status" value="1"/>
</dbReference>
<reference evidence="1 2" key="1">
    <citation type="submission" date="2023-01" db="EMBL/GenBank/DDBJ databases">
        <title>Analysis of 21 Apiospora genomes using comparative genomics revels a genus with tremendous synthesis potential of carbohydrate active enzymes and secondary metabolites.</title>
        <authorList>
            <person name="Sorensen T."/>
        </authorList>
    </citation>
    <scope>NUCLEOTIDE SEQUENCE [LARGE SCALE GENOMIC DNA]</scope>
    <source>
        <strain evidence="1 2">CBS 83171</strain>
    </source>
</reference>
<dbReference type="InterPro" id="IPR051288">
    <property type="entry name" value="Serum_paraoxonase/arylesterase"/>
</dbReference>
<proteinExistence type="predicted"/>
<dbReference type="PANTHER" id="PTHR11799:SF30">
    <property type="entry name" value="SERUM PARAOXONASE_ARYLESTERASE 2"/>
    <property type="match status" value="1"/>
</dbReference>
<dbReference type="Proteomes" id="UP001446871">
    <property type="component" value="Unassembled WGS sequence"/>
</dbReference>
<dbReference type="PANTHER" id="PTHR11799">
    <property type="entry name" value="PARAOXONASE"/>
    <property type="match status" value="1"/>
</dbReference>
<dbReference type="InterPro" id="IPR011042">
    <property type="entry name" value="6-blade_b-propeller_TolB-like"/>
</dbReference>
<evidence type="ECO:0000313" key="1">
    <source>
        <dbReference type="EMBL" id="KAK8068477.1"/>
    </source>
</evidence>
<keyword evidence="2" id="KW-1185">Reference proteome</keyword>
<name>A0ABR1VB93_9PEZI</name>
<sequence length="403" mass="44172">MASRSTFLVLLVAALSAFVYPRISLLKSFYYNAPERLVQVNNIGSYEVKFGDKLRSCEDVILIESKGVAIVACDPGRERWNTVMGIFLPEPVPGAELYIWEYAQLDDDKALTRLEIVDYAPGEDLHTLGLAFDEDTSSLFIANHRHDGSRVDVFHLDFEDHTLRHAHSVQHPLIHGPNSILLVNSHEFYVTNDHYFLAKDHLIFSKLETFTSFPTGTLVHVDMLPLLQDPASAANAEVVARLPFANGIELVNETTLAVASTNSASIRLYGVTPPPAGSNGRHPTLSPVARIPLGFLPDNLSKSSDGAIIVAGHPHAISLGKFAASRHICNSPEELAKTEPSAREVCDKMKAGSWVSQWTEAEGVKDLYVGTDYPTSSTAARDLGRKTGIISGLYAKGLLVWRD</sequence>
<dbReference type="EMBL" id="JAQQWM010000004">
    <property type="protein sequence ID" value="KAK8068477.1"/>
    <property type="molecule type" value="Genomic_DNA"/>
</dbReference>
<gene>
    <name evidence="1" type="ORF">PG996_007589</name>
</gene>
<accession>A0ABR1VB93</accession>